<comment type="caution">
    <text evidence="1">The sequence shown here is derived from an EMBL/GenBank/DDBJ whole genome shotgun (WGS) entry which is preliminary data.</text>
</comment>
<proteinExistence type="predicted"/>
<reference evidence="1 2" key="1">
    <citation type="submission" date="2017-08" db="EMBL/GenBank/DDBJ databases">
        <title>Mesorhizobium wenxinae sp. nov., a novel rhizobial species isolated from root nodules of chickpea (Cicer arietinum L.).</title>
        <authorList>
            <person name="Zhang J."/>
        </authorList>
    </citation>
    <scope>NUCLEOTIDE SEQUENCE [LARGE SCALE GENOMIC DNA]</scope>
    <source>
        <strain evidence="2">WYCCWR 10019</strain>
    </source>
</reference>
<name>A0A271KIK7_9HYPH</name>
<protein>
    <submittedName>
        <fullName evidence="1">Uncharacterized protein</fullName>
    </submittedName>
</protein>
<dbReference type="Proteomes" id="UP000215931">
    <property type="component" value="Unassembled WGS sequence"/>
</dbReference>
<dbReference type="AlphaFoldDB" id="A0A271KIK7"/>
<evidence type="ECO:0000313" key="2">
    <source>
        <dbReference type="Proteomes" id="UP000215931"/>
    </source>
</evidence>
<keyword evidence="2" id="KW-1185">Reference proteome</keyword>
<evidence type="ECO:0000313" key="1">
    <source>
        <dbReference type="EMBL" id="PAP94845.1"/>
    </source>
</evidence>
<organism evidence="1 2">
    <name type="scientific">Mesorhizobium wenxiniae</name>
    <dbReference type="NCBI Taxonomy" id="2014805"/>
    <lineage>
        <taxon>Bacteria</taxon>
        <taxon>Pseudomonadati</taxon>
        <taxon>Pseudomonadota</taxon>
        <taxon>Alphaproteobacteria</taxon>
        <taxon>Hyphomicrobiales</taxon>
        <taxon>Phyllobacteriaceae</taxon>
        <taxon>Mesorhizobium</taxon>
    </lineage>
</organism>
<accession>A0A271KIK7</accession>
<gene>
    <name evidence="1" type="ORF">CIT31_12000</name>
</gene>
<dbReference type="EMBL" id="NPKH01000020">
    <property type="protein sequence ID" value="PAP94845.1"/>
    <property type="molecule type" value="Genomic_DNA"/>
</dbReference>
<sequence length="157" mass="16625">MATQSDPTKNGIYTVSEGEWLRAADARTARTLQKGTTVHTQIGTVNVDRVFQFTADEPVVGTDAIAIIPFVSPDISDVVDEAEALRDETKVLKDATETSAGQAAASASTSAANAGQTAADVEATAANLASAQAARRVPVWQGHLPDDRVGGRLWYRW</sequence>